<protein>
    <submittedName>
        <fullName evidence="2">Oligo-1,6-glucosidase</fullName>
        <ecNumber evidence="2">3.2.1.10</ecNumber>
    </submittedName>
</protein>
<sequence>MVTQERAQSPWWATAVVYEIYVRSFADSDGDGIGDIGGIRSRLDYLKQLGIDAIWVSPWYPSPQKDNGYDVTDYFEINPEYGTLAEAEMLISECHKIGLKLIIDIVPNHSSSEHVWFNEALSAAPGSAPRDRYLFRDGLGASGEIPPNNWQSIFGGPAWTRIVEADGTPGQWYCHLFSEQQPDFNWQNPEVRTYFENVVRFWLDRGVDGIRIDVAHGLVKAEGLPDTVDESGVELLAAKTLPFFDQDGVHEIYRDWRKILNSYQGDRMAVAEAWVFPASRIAKYVRHDELHNSFNFDFLCAAWDPIALRNVIDSSIEAMDEVGAPPSWVFNNHDVVRSVDRFALGLIPGSGKTTLERLGDPVKLDLQTGTNRARAAALLMLALPGVAYLYQGEELALPEVRDIPESRIADPMWRMSGFTDRGRDGCRVPIPWTKDSSGGFGFSEKKELRPDDAWLPEPAWWGEYSVEVQSSRTRSTLELYRKALALRRFESGPGEGDLQWIEVDPTLLAFKRGESFACYLNFGKPFSLPAGAEVLLASAPIVDHTLPTDSAAWLRLG</sequence>
<dbReference type="AlphaFoldDB" id="A0A1J5QYP0"/>
<feature type="domain" description="Glycosyl hydrolase family 13 catalytic" evidence="1">
    <location>
        <begin position="19"/>
        <end position="427"/>
    </location>
</feature>
<dbReference type="GO" id="GO:0004556">
    <property type="term" value="F:alpha-amylase activity"/>
    <property type="evidence" value="ECO:0007669"/>
    <property type="project" value="TreeGrafter"/>
</dbReference>
<dbReference type="Gene3D" id="3.90.400.10">
    <property type="entry name" value="Oligo-1,6-glucosidase, Domain 2"/>
    <property type="match status" value="1"/>
</dbReference>
<dbReference type="InterPro" id="IPR017853">
    <property type="entry name" value="GH"/>
</dbReference>
<dbReference type="SUPFAM" id="SSF51445">
    <property type="entry name" value="(Trans)glycosidases"/>
    <property type="match status" value="1"/>
</dbReference>
<gene>
    <name evidence="2" type="primary">malL_6</name>
    <name evidence="2" type="ORF">GALL_372140</name>
</gene>
<evidence type="ECO:0000259" key="1">
    <source>
        <dbReference type="SMART" id="SM00642"/>
    </source>
</evidence>
<keyword evidence="2" id="KW-0326">Glycosidase</keyword>
<organism evidence="2">
    <name type="scientific">mine drainage metagenome</name>
    <dbReference type="NCBI Taxonomy" id="410659"/>
    <lineage>
        <taxon>unclassified sequences</taxon>
        <taxon>metagenomes</taxon>
        <taxon>ecological metagenomes</taxon>
    </lineage>
</organism>
<dbReference type="CDD" id="cd11332">
    <property type="entry name" value="AmyAc_OligoGlu_TS"/>
    <property type="match status" value="1"/>
</dbReference>
<dbReference type="GO" id="GO:0004574">
    <property type="term" value="F:oligo-1,6-glucosidase activity"/>
    <property type="evidence" value="ECO:0007669"/>
    <property type="project" value="UniProtKB-EC"/>
</dbReference>
<dbReference type="EC" id="3.2.1.10" evidence="2"/>
<reference evidence="2" key="1">
    <citation type="submission" date="2016-10" db="EMBL/GenBank/DDBJ databases">
        <title>Sequence of Gallionella enrichment culture.</title>
        <authorList>
            <person name="Poehlein A."/>
            <person name="Muehling M."/>
            <person name="Daniel R."/>
        </authorList>
    </citation>
    <scope>NUCLEOTIDE SEQUENCE</scope>
</reference>
<accession>A0A1J5QYP0</accession>
<dbReference type="PANTHER" id="PTHR10357:SF179">
    <property type="entry name" value="NEUTRAL AND BASIC AMINO ACID TRANSPORT PROTEIN RBAT"/>
    <property type="match status" value="1"/>
</dbReference>
<dbReference type="InterPro" id="IPR045857">
    <property type="entry name" value="O16G_dom_2"/>
</dbReference>
<comment type="caution">
    <text evidence="2">The sequence shown here is derived from an EMBL/GenBank/DDBJ whole genome shotgun (WGS) entry which is preliminary data.</text>
</comment>
<keyword evidence="2" id="KW-0378">Hydrolase</keyword>
<dbReference type="Gene3D" id="3.20.20.80">
    <property type="entry name" value="Glycosidases"/>
    <property type="match status" value="2"/>
</dbReference>
<dbReference type="EMBL" id="MLJW01000980">
    <property type="protein sequence ID" value="OIQ81021.1"/>
    <property type="molecule type" value="Genomic_DNA"/>
</dbReference>
<dbReference type="GO" id="GO:0009313">
    <property type="term" value="P:oligosaccharide catabolic process"/>
    <property type="evidence" value="ECO:0007669"/>
    <property type="project" value="TreeGrafter"/>
</dbReference>
<dbReference type="InterPro" id="IPR006047">
    <property type="entry name" value="GH13_cat_dom"/>
</dbReference>
<dbReference type="Pfam" id="PF00128">
    <property type="entry name" value="Alpha-amylase"/>
    <property type="match status" value="1"/>
</dbReference>
<evidence type="ECO:0000313" key="2">
    <source>
        <dbReference type="EMBL" id="OIQ81021.1"/>
    </source>
</evidence>
<name>A0A1J5QYP0_9ZZZZ</name>
<proteinExistence type="predicted"/>
<dbReference type="PANTHER" id="PTHR10357">
    <property type="entry name" value="ALPHA-AMYLASE FAMILY MEMBER"/>
    <property type="match status" value="1"/>
</dbReference>
<dbReference type="SMART" id="SM00642">
    <property type="entry name" value="Aamy"/>
    <property type="match status" value="1"/>
</dbReference>